<feature type="region of interest" description="Disordered" evidence="1">
    <location>
        <begin position="1"/>
        <end position="22"/>
    </location>
</feature>
<feature type="compositionally biased region" description="Acidic residues" evidence="1">
    <location>
        <begin position="1"/>
        <end position="19"/>
    </location>
</feature>
<accession>A0A803NZA8</accession>
<name>A0A803NZA8_CANSA</name>
<proteinExistence type="predicted"/>
<evidence type="ECO:0000256" key="1">
    <source>
        <dbReference type="SAM" id="MobiDB-lite"/>
    </source>
</evidence>
<reference evidence="2" key="2">
    <citation type="submission" date="2021-03" db="UniProtKB">
        <authorList>
            <consortium name="EnsemblPlants"/>
        </authorList>
    </citation>
    <scope>IDENTIFICATION</scope>
</reference>
<keyword evidence="3" id="KW-1185">Reference proteome</keyword>
<dbReference type="AlphaFoldDB" id="A0A803NZA8"/>
<organism evidence="2 3">
    <name type="scientific">Cannabis sativa</name>
    <name type="common">Hemp</name>
    <name type="synonym">Marijuana</name>
    <dbReference type="NCBI Taxonomy" id="3483"/>
    <lineage>
        <taxon>Eukaryota</taxon>
        <taxon>Viridiplantae</taxon>
        <taxon>Streptophyta</taxon>
        <taxon>Embryophyta</taxon>
        <taxon>Tracheophyta</taxon>
        <taxon>Spermatophyta</taxon>
        <taxon>Magnoliopsida</taxon>
        <taxon>eudicotyledons</taxon>
        <taxon>Gunneridae</taxon>
        <taxon>Pentapetalae</taxon>
        <taxon>rosids</taxon>
        <taxon>fabids</taxon>
        <taxon>Rosales</taxon>
        <taxon>Cannabaceae</taxon>
        <taxon>Cannabis</taxon>
    </lineage>
</organism>
<reference evidence="2" key="1">
    <citation type="submission" date="2018-11" db="EMBL/GenBank/DDBJ databases">
        <authorList>
            <person name="Grassa J C."/>
        </authorList>
    </citation>
    <scope>NUCLEOTIDE SEQUENCE [LARGE SCALE GENOMIC DNA]</scope>
</reference>
<evidence type="ECO:0000313" key="3">
    <source>
        <dbReference type="Proteomes" id="UP000596661"/>
    </source>
</evidence>
<dbReference type="EMBL" id="UZAU01000238">
    <property type="status" value="NOT_ANNOTATED_CDS"/>
    <property type="molecule type" value="Genomic_DNA"/>
</dbReference>
<dbReference type="Gramene" id="evm.model.02.2919">
    <property type="protein sequence ID" value="cds.evm.model.02.2919"/>
    <property type="gene ID" value="evm.TU.02.2919"/>
</dbReference>
<protein>
    <submittedName>
        <fullName evidence="2">Uncharacterized protein</fullName>
    </submittedName>
</protein>
<dbReference type="EnsemblPlants" id="evm.model.02.2919">
    <property type="protein sequence ID" value="cds.evm.model.02.2919"/>
    <property type="gene ID" value="evm.TU.02.2919"/>
</dbReference>
<dbReference type="Proteomes" id="UP000596661">
    <property type="component" value="Chromosome 2"/>
</dbReference>
<sequence length="91" mass="10397">MEAIMEPEDSALTEADSELEDNKDQIEVPEGFGQTVQQTEIEESRNYEEEILGGNKSKWLQAMDEEMDSFRTNKTCVVVPNPENKKIVECK</sequence>
<evidence type="ECO:0000313" key="2">
    <source>
        <dbReference type="EnsemblPlants" id="cds.evm.model.02.2919"/>
    </source>
</evidence>